<organism evidence="3 4">
    <name type="scientific">Streptomyces cylindrosporus</name>
    <dbReference type="NCBI Taxonomy" id="2927583"/>
    <lineage>
        <taxon>Bacteria</taxon>
        <taxon>Bacillati</taxon>
        <taxon>Actinomycetota</taxon>
        <taxon>Actinomycetes</taxon>
        <taxon>Kitasatosporales</taxon>
        <taxon>Streptomycetaceae</taxon>
        <taxon>Streptomyces</taxon>
    </lineage>
</organism>
<keyword evidence="2" id="KW-1133">Transmembrane helix</keyword>
<feature type="transmembrane region" description="Helical" evidence="2">
    <location>
        <begin position="31"/>
        <end position="49"/>
    </location>
</feature>
<sequence length="98" mass="10720">MTALAVGGFLVYVLLSSFTPALMNTSLVGHLTLGLALGLGQFVVMALVARRHLVHMRTRIDPIARGFRTQAHKQQPDPGEQGTWQAAPFRSGGQHTWR</sequence>
<protein>
    <submittedName>
        <fullName evidence="3">DUF485 domain-containing protein</fullName>
    </submittedName>
</protein>
<evidence type="ECO:0000313" key="4">
    <source>
        <dbReference type="Proteomes" id="UP001165269"/>
    </source>
</evidence>
<dbReference type="EMBL" id="JALDAY010000007">
    <property type="protein sequence ID" value="MCI3273982.1"/>
    <property type="molecule type" value="Genomic_DNA"/>
</dbReference>
<gene>
    <name evidence="3" type="ORF">MQP27_23080</name>
</gene>
<dbReference type="InterPro" id="IPR007436">
    <property type="entry name" value="DUF485"/>
</dbReference>
<reference evidence="3" key="1">
    <citation type="submission" date="2022-03" db="EMBL/GenBank/DDBJ databases">
        <title>Streptomyces 7R015 and 7R016 isolated from Barleria lupulina in Thailand.</title>
        <authorList>
            <person name="Kanchanasin P."/>
            <person name="Phongsopitanun W."/>
            <person name="Tanasupawat S."/>
        </authorList>
    </citation>
    <scope>NUCLEOTIDE SEQUENCE</scope>
    <source>
        <strain evidence="3">7R015</strain>
    </source>
</reference>
<dbReference type="Proteomes" id="UP001165269">
    <property type="component" value="Unassembled WGS sequence"/>
</dbReference>
<evidence type="ECO:0000256" key="2">
    <source>
        <dbReference type="SAM" id="Phobius"/>
    </source>
</evidence>
<evidence type="ECO:0000313" key="3">
    <source>
        <dbReference type="EMBL" id="MCI3273982.1"/>
    </source>
</evidence>
<dbReference type="Pfam" id="PF04341">
    <property type="entry name" value="DUF485"/>
    <property type="match status" value="1"/>
</dbReference>
<keyword evidence="2" id="KW-0472">Membrane</keyword>
<feature type="region of interest" description="Disordered" evidence="1">
    <location>
        <begin position="65"/>
        <end position="98"/>
    </location>
</feature>
<proteinExistence type="predicted"/>
<name>A0ABS9Y9U0_9ACTN</name>
<keyword evidence="2" id="KW-0812">Transmembrane</keyword>
<comment type="caution">
    <text evidence="3">The sequence shown here is derived from an EMBL/GenBank/DDBJ whole genome shotgun (WGS) entry which is preliminary data.</text>
</comment>
<evidence type="ECO:0000256" key="1">
    <source>
        <dbReference type="SAM" id="MobiDB-lite"/>
    </source>
</evidence>
<accession>A0ABS9Y9U0</accession>
<keyword evidence="4" id="KW-1185">Reference proteome</keyword>